<evidence type="ECO:0000313" key="2">
    <source>
        <dbReference type="Proteomes" id="UP001642540"/>
    </source>
</evidence>
<protein>
    <submittedName>
        <fullName evidence="1">Uncharacterized protein</fullName>
    </submittedName>
</protein>
<name>A0ABP1RUV5_9HEXA</name>
<evidence type="ECO:0000313" key="1">
    <source>
        <dbReference type="EMBL" id="CAL8136368.1"/>
    </source>
</evidence>
<dbReference type="Proteomes" id="UP001642540">
    <property type="component" value="Unassembled WGS sequence"/>
</dbReference>
<keyword evidence="2" id="KW-1185">Reference proteome</keyword>
<gene>
    <name evidence="1" type="ORF">ODALV1_LOCUS26408</name>
</gene>
<accession>A0ABP1RUV5</accession>
<comment type="caution">
    <text evidence="1">The sequence shown here is derived from an EMBL/GenBank/DDBJ whole genome shotgun (WGS) entry which is preliminary data.</text>
</comment>
<reference evidence="1 2" key="1">
    <citation type="submission" date="2024-08" db="EMBL/GenBank/DDBJ databases">
        <authorList>
            <person name="Cucini C."/>
            <person name="Frati F."/>
        </authorList>
    </citation>
    <scope>NUCLEOTIDE SEQUENCE [LARGE SCALE GENOMIC DNA]</scope>
</reference>
<sequence length="109" mass="12306">MAVMLKTTHHSSSIGRTSLTDVPFRKEIISYGAVVSVITWKHFLNIEIFEPTNTGSRTATWLRTGLLENGDLLRNTVGSHYFKDLSELHLLQLLEVRSLPVAIQFPKLT</sequence>
<dbReference type="EMBL" id="CAXLJM020000111">
    <property type="protein sequence ID" value="CAL8136368.1"/>
    <property type="molecule type" value="Genomic_DNA"/>
</dbReference>
<organism evidence="1 2">
    <name type="scientific">Orchesella dallaii</name>
    <dbReference type="NCBI Taxonomy" id="48710"/>
    <lineage>
        <taxon>Eukaryota</taxon>
        <taxon>Metazoa</taxon>
        <taxon>Ecdysozoa</taxon>
        <taxon>Arthropoda</taxon>
        <taxon>Hexapoda</taxon>
        <taxon>Collembola</taxon>
        <taxon>Entomobryomorpha</taxon>
        <taxon>Entomobryoidea</taxon>
        <taxon>Orchesellidae</taxon>
        <taxon>Orchesellinae</taxon>
        <taxon>Orchesella</taxon>
    </lineage>
</organism>
<proteinExistence type="predicted"/>